<sequence>MNFVRTQNYRNDKGSGGLIDFAKGSIITGNVDGSELKGLKKKVKTDENQAFKPKELFCDRDLEYATQNLTSATAILSAYSEEDIAHLDQLKKKRQKLWAKRREEEEEFVREAQRLKSSLSEEELSESEKPKAEEPSDNSCFATKSLFSKKPSVTCRSQSILAIKERGFSIHTPPENVYHVGHSGELPAVKVAPHSAVEHNVYKSTVSLSSCDKQTGITTIKGKHPIIEGYSSSDEGEETAGRPAPRTQDKSIR</sequence>
<dbReference type="Proteomes" id="UP001195914">
    <property type="component" value="Unassembled WGS sequence"/>
</dbReference>
<organism evidence="2 3">
    <name type="scientific">Babesia divergens</name>
    <dbReference type="NCBI Taxonomy" id="32595"/>
    <lineage>
        <taxon>Eukaryota</taxon>
        <taxon>Sar</taxon>
        <taxon>Alveolata</taxon>
        <taxon>Apicomplexa</taxon>
        <taxon>Aconoidasida</taxon>
        <taxon>Piroplasmida</taxon>
        <taxon>Babesiidae</taxon>
        <taxon>Babesia</taxon>
    </lineage>
</organism>
<reference evidence="2" key="2">
    <citation type="submission" date="2021-05" db="EMBL/GenBank/DDBJ databases">
        <authorList>
            <person name="Pain A."/>
        </authorList>
    </citation>
    <scope>NUCLEOTIDE SEQUENCE</scope>
    <source>
        <strain evidence="2">1802A</strain>
    </source>
</reference>
<feature type="region of interest" description="Disordered" evidence="1">
    <location>
        <begin position="113"/>
        <end position="138"/>
    </location>
</feature>
<feature type="region of interest" description="Disordered" evidence="1">
    <location>
        <begin position="222"/>
        <end position="253"/>
    </location>
</feature>
<dbReference type="EMBL" id="JAHBMH010000003">
    <property type="protein sequence ID" value="KAK1940392.1"/>
    <property type="molecule type" value="Genomic_DNA"/>
</dbReference>
<comment type="caution">
    <text evidence="2">The sequence shown here is derived from an EMBL/GenBank/DDBJ whole genome shotgun (WGS) entry which is preliminary data.</text>
</comment>
<evidence type="ECO:0000313" key="3">
    <source>
        <dbReference type="Proteomes" id="UP001195914"/>
    </source>
</evidence>
<keyword evidence="3" id="KW-1185">Reference proteome</keyword>
<reference evidence="2" key="1">
    <citation type="journal article" date="2014" name="Nucleic Acids Res.">
        <title>The evolutionary dynamics of variant antigen genes in Babesia reveal a history of genomic innovation underlying host-parasite interaction.</title>
        <authorList>
            <person name="Jackson A.P."/>
            <person name="Otto T.D."/>
            <person name="Darby A."/>
            <person name="Ramaprasad A."/>
            <person name="Xia D."/>
            <person name="Echaide I.E."/>
            <person name="Farber M."/>
            <person name="Gahlot S."/>
            <person name="Gamble J."/>
            <person name="Gupta D."/>
            <person name="Gupta Y."/>
            <person name="Jackson L."/>
            <person name="Malandrin L."/>
            <person name="Malas T.B."/>
            <person name="Moussa E."/>
            <person name="Nair M."/>
            <person name="Reid A.J."/>
            <person name="Sanders M."/>
            <person name="Sharma J."/>
            <person name="Tracey A."/>
            <person name="Quail M.A."/>
            <person name="Weir W."/>
            <person name="Wastling J.M."/>
            <person name="Hall N."/>
            <person name="Willadsen P."/>
            <person name="Lingelbach K."/>
            <person name="Shiels B."/>
            <person name="Tait A."/>
            <person name="Berriman M."/>
            <person name="Allred D.R."/>
            <person name="Pain A."/>
        </authorList>
    </citation>
    <scope>NUCLEOTIDE SEQUENCE</scope>
    <source>
        <strain evidence="2">1802A</strain>
    </source>
</reference>
<evidence type="ECO:0000256" key="1">
    <source>
        <dbReference type="SAM" id="MobiDB-lite"/>
    </source>
</evidence>
<protein>
    <submittedName>
        <fullName evidence="2">Uncharacterized protein</fullName>
    </submittedName>
</protein>
<dbReference type="AlphaFoldDB" id="A0AAD9GL15"/>
<name>A0AAD9GL15_BABDI</name>
<proteinExistence type="predicted"/>
<evidence type="ECO:0000313" key="2">
    <source>
        <dbReference type="EMBL" id="KAK1940392.1"/>
    </source>
</evidence>
<gene>
    <name evidence="2" type="ORF">X943_003819</name>
</gene>
<accession>A0AAD9GL15</accession>